<dbReference type="EMBL" id="MBDN02000228">
    <property type="protein sequence ID" value="RLN77752.1"/>
    <property type="molecule type" value="Genomic_DNA"/>
</dbReference>
<dbReference type="EMBL" id="MAYM02001226">
    <property type="protein sequence ID" value="RLN21638.1"/>
    <property type="molecule type" value="Genomic_DNA"/>
</dbReference>
<name>A0A3R7J553_9STRA</name>
<proteinExistence type="predicted"/>
<accession>A0A3R7J553</accession>
<evidence type="ECO:0000313" key="8">
    <source>
        <dbReference type="Proteomes" id="UP000285883"/>
    </source>
</evidence>
<gene>
    <name evidence="5" type="ORF">BBI17_003610</name>
    <name evidence="6" type="ORF">BBO99_00006507</name>
    <name evidence="3" type="ORF">JM16_003253</name>
    <name evidence="4" type="ORF">JM18_002956</name>
</gene>
<evidence type="ECO:0000313" key="3">
    <source>
        <dbReference type="EMBL" id="KAG2522826.1"/>
    </source>
</evidence>
<evidence type="ECO:0000313" key="6">
    <source>
        <dbReference type="EMBL" id="RLN77752.1"/>
    </source>
</evidence>
<evidence type="ECO:0000256" key="1">
    <source>
        <dbReference type="SAM" id="Coils"/>
    </source>
</evidence>
<evidence type="ECO:0000313" key="7">
    <source>
        <dbReference type="Proteomes" id="UP000285624"/>
    </source>
</evidence>
<comment type="caution">
    <text evidence="5">The sequence shown here is derived from an EMBL/GenBank/DDBJ whole genome shotgun (WGS) entry which is preliminary data.</text>
</comment>
<dbReference type="EMBL" id="JPWV03000157">
    <property type="protein sequence ID" value="KAG2522826.1"/>
    <property type="molecule type" value="Genomic_DNA"/>
</dbReference>
<dbReference type="EMBL" id="JPWU03000154">
    <property type="protein sequence ID" value="KAG2524459.1"/>
    <property type="molecule type" value="Genomic_DNA"/>
</dbReference>
<evidence type="ECO:0000313" key="5">
    <source>
        <dbReference type="EMBL" id="RLN21638.1"/>
    </source>
</evidence>
<dbReference type="Proteomes" id="UP000285624">
    <property type="component" value="Unassembled WGS sequence"/>
</dbReference>
<evidence type="ECO:0000313" key="4">
    <source>
        <dbReference type="EMBL" id="KAG2524459.1"/>
    </source>
</evidence>
<dbReference type="AlphaFoldDB" id="A0A3R7J553"/>
<evidence type="ECO:0000256" key="2">
    <source>
        <dbReference type="SAM" id="Phobius"/>
    </source>
</evidence>
<dbReference type="Proteomes" id="UP000785171">
    <property type="component" value="Unassembled WGS sequence"/>
</dbReference>
<organism evidence="5 8">
    <name type="scientific">Phytophthora kernoviae</name>
    <dbReference type="NCBI Taxonomy" id="325452"/>
    <lineage>
        <taxon>Eukaryota</taxon>
        <taxon>Sar</taxon>
        <taxon>Stramenopiles</taxon>
        <taxon>Oomycota</taxon>
        <taxon>Peronosporomycetes</taxon>
        <taxon>Peronosporales</taxon>
        <taxon>Peronosporaceae</taxon>
        <taxon>Phytophthora</taxon>
    </lineage>
</organism>
<keyword evidence="7" id="KW-1185">Reference proteome</keyword>
<keyword evidence="2" id="KW-0812">Transmembrane</keyword>
<keyword evidence="2" id="KW-1133">Transmembrane helix</keyword>
<keyword evidence="1" id="KW-0175">Coiled coil</keyword>
<keyword evidence="2" id="KW-0472">Membrane</keyword>
<reference evidence="7 8" key="2">
    <citation type="submission" date="2018-07" db="EMBL/GenBank/DDBJ databases">
        <title>Genome sequencing of oomycete isolates from Chile give support for New Zealand origin for Phytophthora kernoviae and make available the first Nothophytophthora sp. genome.</title>
        <authorList>
            <person name="Studholme D.J."/>
            <person name="Sanfuentes E."/>
            <person name="Panda P."/>
            <person name="Hill R."/>
            <person name="Sambles C."/>
            <person name="Grant M."/>
            <person name="Williams N.M."/>
            <person name="Mcdougal R.L."/>
        </authorList>
    </citation>
    <scope>NUCLEOTIDE SEQUENCE [LARGE SCALE GENOMIC DNA]</scope>
    <source>
        <strain evidence="5">Chile2</strain>
        <strain evidence="6">Chile4</strain>
    </source>
</reference>
<reference evidence="3" key="1">
    <citation type="journal article" date="2015" name="Genom Data">
        <title>Genome sequences of six Phytophthora species associated with forests in New Zealand.</title>
        <authorList>
            <person name="Studholme D.J."/>
            <person name="McDougal R.L."/>
            <person name="Sambles C."/>
            <person name="Hansen E."/>
            <person name="Hardy G."/>
            <person name="Grant M."/>
            <person name="Ganley R.J."/>
            <person name="Williams N.M."/>
        </authorList>
    </citation>
    <scope>NUCLEOTIDE SEQUENCE</scope>
    <source>
        <strain evidence="3">NZFS 2646</strain>
        <strain evidence="4">NZFS 3630</strain>
    </source>
</reference>
<dbReference type="Proteomes" id="UP000285883">
    <property type="component" value="Unassembled WGS sequence"/>
</dbReference>
<protein>
    <submittedName>
        <fullName evidence="5">Uncharacterized protein</fullName>
    </submittedName>
</protein>
<feature type="coiled-coil region" evidence="1">
    <location>
        <begin position="32"/>
        <end position="59"/>
    </location>
</feature>
<sequence>MEVTLNKQTSRRLVKVTGHLLVQLLMIAVARLRKVEMELGDLDLELEDEQEEIESYSDDIGDCHDHIEDIDEFVRELEAGNVSAFGDAGNCRETTIDEEQQFDFLHGDGEH</sequence>
<dbReference type="Proteomes" id="UP000792063">
    <property type="component" value="Unassembled WGS sequence"/>
</dbReference>
<feature type="transmembrane region" description="Helical" evidence="2">
    <location>
        <begin position="12"/>
        <end position="30"/>
    </location>
</feature>
<reference evidence="3" key="3">
    <citation type="submission" date="2020-06" db="EMBL/GenBank/DDBJ databases">
        <authorList>
            <person name="Studholme D.J."/>
        </authorList>
    </citation>
    <scope>NUCLEOTIDE SEQUENCE</scope>
    <source>
        <strain evidence="3">NZFS 2646</strain>
        <strain evidence="4">NZFS 3630</strain>
    </source>
</reference>